<proteinExistence type="predicted"/>
<name>A0A5J4ZKN2_9ASTE</name>
<gene>
    <name evidence="1" type="ORF">F0562_013421</name>
</gene>
<protein>
    <submittedName>
        <fullName evidence="1">Uncharacterized protein</fullName>
    </submittedName>
</protein>
<evidence type="ECO:0000313" key="1">
    <source>
        <dbReference type="EMBL" id="KAA8519165.1"/>
    </source>
</evidence>
<reference evidence="1 2" key="1">
    <citation type="submission" date="2019-09" db="EMBL/GenBank/DDBJ databases">
        <title>A chromosome-level genome assembly of the Chinese tupelo Nyssa sinensis.</title>
        <authorList>
            <person name="Yang X."/>
            <person name="Kang M."/>
            <person name="Yang Y."/>
            <person name="Xiong H."/>
            <person name="Wang M."/>
            <person name="Zhang Z."/>
            <person name="Wang Z."/>
            <person name="Wu H."/>
            <person name="Ma T."/>
            <person name="Liu J."/>
            <person name="Xi Z."/>
        </authorList>
    </citation>
    <scope>NUCLEOTIDE SEQUENCE [LARGE SCALE GENOMIC DNA]</scope>
    <source>
        <strain evidence="1">J267</strain>
        <tissue evidence="1">Leaf</tissue>
    </source>
</reference>
<keyword evidence="2" id="KW-1185">Reference proteome</keyword>
<evidence type="ECO:0000313" key="2">
    <source>
        <dbReference type="Proteomes" id="UP000325577"/>
    </source>
</evidence>
<accession>A0A5J4ZKN2</accession>
<organism evidence="1 2">
    <name type="scientific">Nyssa sinensis</name>
    <dbReference type="NCBI Taxonomy" id="561372"/>
    <lineage>
        <taxon>Eukaryota</taxon>
        <taxon>Viridiplantae</taxon>
        <taxon>Streptophyta</taxon>
        <taxon>Embryophyta</taxon>
        <taxon>Tracheophyta</taxon>
        <taxon>Spermatophyta</taxon>
        <taxon>Magnoliopsida</taxon>
        <taxon>eudicotyledons</taxon>
        <taxon>Gunneridae</taxon>
        <taxon>Pentapetalae</taxon>
        <taxon>asterids</taxon>
        <taxon>Cornales</taxon>
        <taxon>Nyssaceae</taxon>
        <taxon>Nyssa</taxon>
    </lineage>
</organism>
<dbReference type="AlphaFoldDB" id="A0A5J4ZKN2"/>
<sequence>MKIQSAPLRKGSSLLSHRRTLNHQSEQGFCFAIRPAAASPLSASDQASSRVGDIVVSLSSQAKALKSATSAGSEAQLGDSVCLVLCFSASPITPCSALLPSFTLWIQVTMPNIFLGVFLHDAFSQSWGQHPVVTVSVFCTEEFHPFCVDEVYMFEQRRGFPFPTMPHTQYMWVPGLA</sequence>
<dbReference type="EMBL" id="CM018049">
    <property type="protein sequence ID" value="KAA8519165.1"/>
    <property type="molecule type" value="Genomic_DNA"/>
</dbReference>
<dbReference type="Proteomes" id="UP000325577">
    <property type="component" value="Linkage Group LG6"/>
</dbReference>